<comment type="caution">
    <text evidence="4">The sequence shown here is derived from an EMBL/GenBank/DDBJ whole genome shotgun (WGS) entry which is preliminary data.</text>
</comment>
<name>A0ABX2VBA5_9BACL</name>
<evidence type="ECO:0000259" key="3">
    <source>
        <dbReference type="PROSITE" id="PS51000"/>
    </source>
</evidence>
<dbReference type="Pfam" id="PF08279">
    <property type="entry name" value="HTH_11"/>
    <property type="match status" value="1"/>
</dbReference>
<dbReference type="InterPro" id="IPR036390">
    <property type="entry name" value="WH_DNA-bd_sf"/>
</dbReference>
<evidence type="ECO:0000256" key="2">
    <source>
        <dbReference type="ARBA" id="ARBA00023163"/>
    </source>
</evidence>
<dbReference type="PROSITE" id="PS52050">
    <property type="entry name" value="WYL"/>
    <property type="match status" value="1"/>
</dbReference>
<sequence length="295" mass="33695">MKSRHLKVMRLLNRQQLLTARELADACGVSLRTIQRDLLELEANGYPIYSERGATGGYRVLPNRLLPPLALREQEAITLFLMLDWVGQIPDLPFGALRGNLAEWYLHELPSDLEAKMDRLKGRVRFARPDTPPSPLTRDLLRLMEAEVKGEITYETTSGRRTILIDPIGLTFDRNRWYLLAQTDRGLRQYRVDRVEQVQQTTLPSDRMTFEEADQHGQAGEQVTVRLELTTLGERLLEGILPLNEQRTWSVSVAELPFLGRQLFGLGREVKVLEPTSLIDDLQNQAHALLAAYDD</sequence>
<accession>A0ABX2VBA5</accession>
<dbReference type="Pfam" id="PF25583">
    <property type="entry name" value="WCX"/>
    <property type="match status" value="1"/>
</dbReference>
<dbReference type="Gene3D" id="1.10.10.10">
    <property type="entry name" value="Winged helix-like DNA-binding domain superfamily/Winged helix DNA-binding domain"/>
    <property type="match status" value="1"/>
</dbReference>
<dbReference type="Proteomes" id="UP000078447">
    <property type="component" value="Unassembled WGS sequence"/>
</dbReference>
<keyword evidence="5" id="KW-1185">Reference proteome</keyword>
<evidence type="ECO:0000313" key="5">
    <source>
        <dbReference type="Proteomes" id="UP000078447"/>
    </source>
</evidence>
<evidence type="ECO:0000256" key="1">
    <source>
        <dbReference type="ARBA" id="ARBA00023015"/>
    </source>
</evidence>
<dbReference type="InterPro" id="IPR057727">
    <property type="entry name" value="WCX_dom"/>
</dbReference>
<dbReference type="InterPro" id="IPR013196">
    <property type="entry name" value="HTH_11"/>
</dbReference>
<dbReference type="EMBL" id="LVVL01000001">
    <property type="protein sequence ID" value="OAN15495.1"/>
    <property type="molecule type" value="Genomic_DNA"/>
</dbReference>
<organism evidence="4 5">
    <name type="scientific">Exiguobacterium undae</name>
    <dbReference type="NCBI Taxonomy" id="169177"/>
    <lineage>
        <taxon>Bacteria</taxon>
        <taxon>Bacillati</taxon>
        <taxon>Bacillota</taxon>
        <taxon>Bacilli</taxon>
        <taxon>Bacillales</taxon>
        <taxon>Bacillales Family XII. Incertae Sedis</taxon>
        <taxon>Exiguobacterium</taxon>
    </lineage>
</organism>
<keyword evidence="2" id="KW-0804">Transcription</keyword>
<protein>
    <recommendedName>
        <fullName evidence="3">HTH deoR-type domain-containing protein</fullName>
    </recommendedName>
</protein>
<keyword evidence="1" id="KW-0805">Transcription regulation</keyword>
<proteinExistence type="predicted"/>
<gene>
    <name evidence="4" type="ORF">A3783_06050</name>
</gene>
<dbReference type="PANTHER" id="PTHR34580">
    <property type="match status" value="1"/>
</dbReference>
<dbReference type="SUPFAM" id="SSF46785">
    <property type="entry name" value="Winged helix' DNA-binding domain"/>
    <property type="match status" value="1"/>
</dbReference>
<dbReference type="Pfam" id="PF13280">
    <property type="entry name" value="WYL"/>
    <property type="match status" value="1"/>
</dbReference>
<evidence type="ECO:0000313" key="4">
    <source>
        <dbReference type="EMBL" id="OAN15495.1"/>
    </source>
</evidence>
<reference evidence="4 5" key="1">
    <citation type="submission" date="2016-03" db="EMBL/GenBank/DDBJ databases">
        <authorList>
            <person name="Cho S.-Y."/>
            <person name="Lim S."/>
            <person name="Kim H."/>
            <person name="Soh E.H."/>
            <person name="Moon J.S."/>
        </authorList>
    </citation>
    <scope>NUCLEOTIDE SEQUENCE [LARGE SCALE GENOMIC DNA]</scope>
    <source>
        <strain evidence="4 5">KCTC 3810</strain>
    </source>
</reference>
<dbReference type="InterPro" id="IPR051534">
    <property type="entry name" value="CBASS_pafABC_assoc_protein"/>
</dbReference>
<dbReference type="PROSITE" id="PS51000">
    <property type="entry name" value="HTH_DEOR_2"/>
    <property type="match status" value="1"/>
</dbReference>
<feature type="domain" description="HTH deoR-type" evidence="3">
    <location>
        <begin position="1"/>
        <end position="56"/>
    </location>
</feature>
<dbReference type="InterPro" id="IPR026881">
    <property type="entry name" value="WYL_dom"/>
</dbReference>
<dbReference type="InterPro" id="IPR036388">
    <property type="entry name" value="WH-like_DNA-bd_sf"/>
</dbReference>
<dbReference type="InterPro" id="IPR001034">
    <property type="entry name" value="DeoR_HTH"/>
</dbReference>
<dbReference type="PANTHER" id="PTHR34580:SF1">
    <property type="entry name" value="PROTEIN PAFC"/>
    <property type="match status" value="1"/>
</dbReference>
<dbReference type="RefSeq" id="WP_028106329.1">
    <property type="nucleotide sequence ID" value="NZ_LVVL01000001.1"/>
</dbReference>